<gene>
    <name evidence="1" type="ORF">CLPU_5c00090</name>
</gene>
<sequence length="59" mass="7195">MKGFHRNNEEYYEEQVRDLEINDLILLKNKGLKDKEMAEELGIPKSYIDELLEQHRRDF</sequence>
<protein>
    <submittedName>
        <fullName evidence="1">Uncharacterized protein</fullName>
    </submittedName>
</protein>
<dbReference type="STRING" id="1503.CLPU_5c00090"/>
<accession>A0A0L0WB91</accession>
<evidence type="ECO:0000313" key="2">
    <source>
        <dbReference type="Proteomes" id="UP000037267"/>
    </source>
</evidence>
<dbReference type="EMBL" id="LGSS01000005">
    <property type="protein sequence ID" value="KNF08702.1"/>
    <property type="molecule type" value="Genomic_DNA"/>
</dbReference>
<organism evidence="1 2">
    <name type="scientific">Gottschalkia purinilytica</name>
    <name type="common">Clostridium purinilyticum</name>
    <dbReference type="NCBI Taxonomy" id="1503"/>
    <lineage>
        <taxon>Bacteria</taxon>
        <taxon>Bacillati</taxon>
        <taxon>Bacillota</taxon>
        <taxon>Tissierellia</taxon>
        <taxon>Tissierellales</taxon>
        <taxon>Gottschalkiaceae</taxon>
        <taxon>Gottschalkia</taxon>
    </lineage>
</organism>
<dbReference type="RefSeq" id="WP_050354808.1">
    <property type="nucleotide sequence ID" value="NZ_LGSS01000005.1"/>
</dbReference>
<keyword evidence="2" id="KW-1185">Reference proteome</keyword>
<reference evidence="2" key="1">
    <citation type="submission" date="2015-07" db="EMBL/GenBank/DDBJ databases">
        <title>Draft genome sequence of the purine-degrading Gottschalkia purinilyticum DSM 1384 (formerly Clostridium purinilyticum).</title>
        <authorList>
            <person name="Poehlein A."/>
            <person name="Schiel-Bengelsdorf B."/>
            <person name="Bengelsdorf F.R."/>
            <person name="Daniel R."/>
            <person name="Duerre P."/>
        </authorList>
    </citation>
    <scope>NUCLEOTIDE SEQUENCE [LARGE SCALE GENOMIC DNA]</scope>
    <source>
        <strain evidence="2">DSM 1384</strain>
    </source>
</reference>
<comment type="caution">
    <text evidence="1">The sequence shown here is derived from an EMBL/GenBank/DDBJ whole genome shotgun (WGS) entry which is preliminary data.</text>
</comment>
<proteinExistence type="predicted"/>
<name>A0A0L0WB91_GOTPU</name>
<dbReference type="AlphaFoldDB" id="A0A0L0WB91"/>
<dbReference type="OrthoDB" id="1955275at2"/>
<evidence type="ECO:0000313" key="1">
    <source>
        <dbReference type="EMBL" id="KNF08702.1"/>
    </source>
</evidence>
<dbReference type="Proteomes" id="UP000037267">
    <property type="component" value="Unassembled WGS sequence"/>
</dbReference>